<protein>
    <submittedName>
        <fullName evidence="1">Uncharacterized protein DUF3301</fullName>
    </submittedName>
</protein>
<proteinExistence type="predicted"/>
<dbReference type="AlphaFoldDB" id="A0A4R3I9K6"/>
<dbReference type="RefSeq" id="WP_207902671.1">
    <property type="nucleotide sequence ID" value="NZ_SLZR01000004.1"/>
</dbReference>
<sequence>MNLMLSDVVWFGALCIAGALWWHGQGVKSFALKKVRKYCEQHNLQLLDETLVLRRFWPVRGEQGSLALRRNYRFEFSSTGEYRYTGRIVLLGYKVSSVEVDSYHLD</sequence>
<accession>A0A4R3I9K6</accession>
<evidence type="ECO:0000313" key="2">
    <source>
        <dbReference type="Proteomes" id="UP000295793"/>
    </source>
</evidence>
<dbReference type="InterPro" id="IPR021732">
    <property type="entry name" value="DUF3301"/>
</dbReference>
<name>A0A4R3I9K6_9GAMM</name>
<dbReference type="Pfam" id="PF11743">
    <property type="entry name" value="DUF3301"/>
    <property type="match status" value="1"/>
</dbReference>
<organism evidence="1 2">
    <name type="scientific">Reinekea marinisedimentorum</name>
    <dbReference type="NCBI Taxonomy" id="230495"/>
    <lineage>
        <taxon>Bacteria</taxon>
        <taxon>Pseudomonadati</taxon>
        <taxon>Pseudomonadota</taxon>
        <taxon>Gammaproteobacteria</taxon>
        <taxon>Oceanospirillales</taxon>
        <taxon>Saccharospirillaceae</taxon>
        <taxon>Reinekea</taxon>
    </lineage>
</organism>
<reference evidence="1 2" key="1">
    <citation type="submission" date="2019-03" db="EMBL/GenBank/DDBJ databases">
        <title>Genomic Encyclopedia of Archaeal and Bacterial Type Strains, Phase II (KMG-II): from individual species to whole genera.</title>
        <authorList>
            <person name="Goeker M."/>
        </authorList>
    </citation>
    <scope>NUCLEOTIDE SEQUENCE [LARGE SCALE GENOMIC DNA]</scope>
    <source>
        <strain evidence="1 2">DSM 15388</strain>
    </source>
</reference>
<dbReference type="EMBL" id="SLZR01000004">
    <property type="protein sequence ID" value="TCS42072.1"/>
    <property type="molecule type" value="Genomic_DNA"/>
</dbReference>
<dbReference type="Proteomes" id="UP000295793">
    <property type="component" value="Unassembled WGS sequence"/>
</dbReference>
<gene>
    <name evidence="1" type="ORF">BCF53_104177</name>
</gene>
<keyword evidence="2" id="KW-1185">Reference proteome</keyword>
<evidence type="ECO:0000313" key="1">
    <source>
        <dbReference type="EMBL" id="TCS42072.1"/>
    </source>
</evidence>
<comment type="caution">
    <text evidence="1">The sequence shown here is derived from an EMBL/GenBank/DDBJ whole genome shotgun (WGS) entry which is preliminary data.</text>
</comment>